<reference evidence="3 4" key="1">
    <citation type="submission" date="2024-09" db="EMBL/GenBank/DDBJ databases">
        <authorList>
            <person name="Sun Q."/>
            <person name="Mori K."/>
        </authorList>
    </citation>
    <scope>NUCLEOTIDE SEQUENCE [LARGE SCALE GENOMIC DNA]</scope>
    <source>
        <strain evidence="3 4">CICC 10874</strain>
    </source>
</reference>
<dbReference type="InterPro" id="IPR046281">
    <property type="entry name" value="DUF6318"/>
</dbReference>
<gene>
    <name evidence="3" type="ORF">ACFFF6_04290</name>
</gene>
<accession>A0ABV6R8S7</accession>
<evidence type="ECO:0000313" key="3">
    <source>
        <dbReference type="EMBL" id="MFC0673171.1"/>
    </source>
</evidence>
<comment type="caution">
    <text evidence="3">The sequence shown here is derived from an EMBL/GenBank/DDBJ whole genome shotgun (WGS) entry which is preliminary data.</text>
</comment>
<dbReference type="Pfam" id="PF19843">
    <property type="entry name" value="DUF6318"/>
    <property type="match status" value="1"/>
</dbReference>
<feature type="compositionally biased region" description="Polar residues" evidence="1">
    <location>
        <begin position="49"/>
        <end position="60"/>
    </location>
</feature>
<feature type="region of interest" description="Disordered" evidence="1">
    <location>
        <begin position="36"/>
        <end position="97"/>
    </location>
</feature>
<sequence length="224" mass="23420">MIPSLARPAPAGASSARFRRRAVIAAAVAALALSGAACSPKDDPDGPATPTTHAAETSPASDGGGDAEAETPTESEEPSTPSVALPDPADYPKMKEHSDEGAQQAFAFYWANAAVAGQTGDVSTLATLRTDTCEACIRFEDQVADNLATGDLWSSVEVKELDLRSVEESGVEYMVYYEFEFVSAEDAADKGLDGLVYGSAGAMSWHADGWKVDELSYKRSGSDG</sequence>
<name>A0ABV6R8S7_9MICO</name>
<protein>
    <submittedName>
        <fullName evidence="3">DUF6318 family protein</fullName>
    </submittedName>
</protein>
<evidence type="ECO:0000259" key="2">
    <source>
        <dbReference type="Pfam" id="PF19843"/>
    </source>
</evidence>
<proteinExistence type="predicted"/>
<evidence type="ECO:0000256" key="1">
    <source>
        <dbReference type="SAM" id="MobiDB-lite"/>
    </source>
</evidence>
<dbReference type="RefSeq" id="WP_376978519.1">
    <property type="nucleotide sequence ID" value="NZ_JBHLSV010000004.1"/>
</dbReference>
<keyword evidence="4" id="KW-1185">Reference proteome</keyword>
<dbReference type="EMBL" id="JBHLSV010000004">
    <property type="protein sequence ID" value="MFC0673171.1"/>
    <property type="molecule type" value="Genomic_DNA"/>
</dbReference>
<evidence type="ECO:0000313" key="4">
    <source>
        <dbReference type="Proteomes" id="UP001589793"/>
    </source>
</evidence>
<dbReference type="Proteomes" id="UP001589793">
    <property type="component" value="Unassembled WGS sequence"/>
</dbReference>
<organism evidence="3 4">
    <name type="scientific">Brachybacterium hainanense</name>
    <dbReference type="NCBI Taxonomy" id="1541174"/>
    <lineage>
        <taxon>Bacteria</taxon>
        <taxon>Bacillati</taxon>
        <taxon>Actinomycetota</taxon>
        <taxon>Actinomycetes</taxon>
        <taxon>Micrococcales</taxon>
        <taxon>Dermabacteraceae</taxon>
        <taxon>Brachybacterium</taxon>
    </lineage>
</organism>
<feature type="domain" description="DUF6318" evidence="2">
    <location>
        <begin position="82"/>
        <end position="167"/>
    </location>
</feature>
<feature type="compositionally biased region" description="Acidic residues" evidence="1">
    <location>
        <begin position="65"/>
        <end position="77"/>
    </location>
</feature>